<dbReference type="Pfam" id="PF19780">
    <property type="entry name" value="DUF6265"/>
    <property type="match status" value="1"/>
</dbReference>
<dbReference type="InterPro" id="IPR046232">
    <property type="entry name" value="DUF6265"/>
</dbReference>
<dbReference type="EMBL" id="JACRUL010000055">
    <property type="protein sequence ID" value="MBC5845821.1"/>
    <property type="molecule type" value="Genomic_DNA"/>
</dbReference>
<feature type="region of interest" description="Disordered" evidence="1">
    <location>
        <begin position="142"/>
        <end position="162"/>
    </location>
</feature>
<feature type="domain" description="DUF6265" evidence="2">
    <location>
        <begin position="36"/>
        <end position="144"/>
    </location>
</feature>
<comment type="caution">
    <text evidence="3">The sequence shown here is derived from an EMBL/GenBank/DDBJ whole genome shotgun (WGS) entry which is preliminary data.</text>
</comment>
<dbReference type="Proteomes" id="UP000641454">
    <property type="component" value="Unassembled WGS sequence"/>
</dbReference>
<evidence type="ECO:0000313" key="4">
    <source>
        <dbReference type="Proteomes" id="UP000641454"/>
    </source>
</evidence>
<gene>
    <name evidence="3" type="ORF">H8R25_15465</name>
</gene>
<feature type="compositionally biased region" description="Basic and acidic residues" evidence="1">
    <location>
        <begin position="152"/>
        <end position="162"/>
    </location>
</feature>
<reference evidence="3 4" key="1">
    <citation type="submission" date="2020-08" db="EMBL/GenBank/DDBJ databases">
        <title>Description of novel Flavobacterium F-392 isolate.</title>
        <authorList>
            <person name="Saticioglu I.B."/>
            <person name="Duman M."/>
            <person name="Altun S."/>
        </authorList>
    </citation>
    <scope>NUCLEOTIDE SEQUENCE [LARGE SCALE GENOMIC DNA]</scope>
    <source>
        <strain evidence="3 4">F-392</strain>
    </source>
</reference>
<evidence type="ECO:0000259" key="2">
    <source>
        <dbReference type="Pfam" id="PF19780"/>
    </source>
</evidence>
<organism evidence="3 4">
    <name type="scientific">Flavobacterium muglaense</name>
    <dbReference type="NCBI Taxonomy" id="2764716"/>
    <lineage>
        <taxon>Bacteria</taxon>
        <taxon>Pseudomonadati</taxon>
        <taxon>Bacteroidota</taxon>
        <taxon>Flavobacteriia</taxon>
        <taxon>Flavobacteriales</taxon>
        <taxon>Flavobacteriaceae</taxon>
        <taxon>Flavobacterium</taxon>
    </lineage>
</organism>
<protein>
    <recommendedName>
        <fullName evidence="2">DUF6265 domain-containing protein</fullName>
    </recommendedName>
</protein>
<dbReference type="AlphaFoldDB" id="A0A923N1Q4"/>
<name>A0A923N1Q4_9FLAO</name>
<evidence type="ECO:0000256" key="1">
    <source>
        <dbReference type="SAM" id="MobiDB-lite"/>
    </source>
</evidence>
<dbReference type="PROSITE" id="PS51257">
    <property type="entry name" value="PROKAR_LIPOPROTEIN"/>
    <property type="match status" value="1"/>
</dbReference>
<dbReference type="RefSeq" id="WP_187020880.1">
    <property type="nucleotide sequence ID" value="NZ_JACRUK010000055.1"/>
</dbReference>
<evidence type="ECO:0000313" key="3">
    <source>
        <dbReference type="EMBL" id="MBC5845821.1"/>
    </source>
</evidence>
<sequence length="162" mass="18289">MLKNITLLLLIVTFASCKKSNSAENAEKEKIKSSRWLLGTWENKSAEGSLKEIWSKVNDSTFEGQSYFIKAKDTIHFETIQLQQTGDEFTYTATVKGQNNDKPVAFKMTNNTETELVFENPTHDYPQKISYKNLSNGSITAEISGTQAGKPSSEKYEMKKTQ</sequence>
<accession>A0A923N1Q4</accession>
<keyword evidence="4" id="KW-1185">Reference proteome</keyword>
<proteinExistence type="predicted"/>